<protein>
    <recommendedName>
        <fullName evidence="1">GH18 domain-containing protein</fullName>
    </recommendedName>
</protein>
<comment type="caution">
    <text evidence="2">The sequence shown here is derived from an EMBL/GenBank/DDBJ whole genome shotgun (WGS) entry which is preliminary data.</text>
</comment>
<dbReference type="PANTHER" id="PTHR11177">
    <property type="entry name" value="CHITINASE"/>
    <property type="match status" value="1"/>
</dbReference>
<dbReference type="InterPro" id="IPR017853">
    <property type="entry name" value="GH"/>
</dbReference>
<evidence type="ECO:0000259" key="1">
    <source>
        <dbReference type="PROSITE" id="PS51910"/>
    </source>
</evidence>
<dbReference type="EMBL" id="JASJQH010007865">
    <property type="protein sequence ID" value="KAK9700871.1"/>
    <property type="molecule type" value="Genomic_DNA"/>
</dbReference>
<accession>A0ABR2VSZ7</accession>
<reference evidence="2 3" key="1">
    <citation type="submission" date="2023-04" db="EMBL/GenBank/DDBJ databases">
        <title>Genome of Basidiobolus ranarum AG-B5.</title>
        <authorList>
            <person name="Stajich J.E."/>
            <person name="Carter-House D."/>
            <person name="Gryganskyi A."/>
        </authorList>
    </citation>
    <scope>NUCLEOTIDE SEQUENCE [LARGE SCALE GENOMIC DNA]</scope>
    <source>
        <strain evidence="2 3">AG-B5</strain>
    </source>
</reference>
<dbReference type="SUPFAM" id="SSF51445">
    <property type="entry name" value="(Trans)glycosidases"/>
    <property type="match status" value="1"/>
</dbReference>
<sequence length="824" mass="91925">MVLVNTILAQVTLTNDNRRSQIYGLPNWSRAGYLEGRSELPDDSKVRYRITAEELMSRFQVIPNDGVDDTHGLQGAIDHIKSIHIGGDSNFALIELPSGTINLSSQIYLDASFLIIRGKGNDPNSPGSTKIILTPDENTRYDTLTSDGSRWDLENMKFEHRNKRSTVKATGGWIWPGRGAFRVQKRDVAFKFEAAHLAAPANRKDLFEGSVNFHWKTDGSGNGPRQNAIYRGFLVDQTLQKAGFKGGRTIQLNIDVDITEYQPGRYLWLGVPASKNNYVQWGVTTTAYYQNQYMFQDVFKIVGVDKFSVTVDRDLEFDVYTSSIADGSEAMDDSVSFTKALPLSMVESVGLENFYLSQALPGQDASSATHNYGNLSPADAMHGIVFKWAANSWVRNVRTFMTGSHPIVTEVAKNIQIQNNFLEGAWNKGKGGNGYLRGSRVWDSIYSNNTLRNLRHFTFQWTASRNVAILNDMDCDFNLHGGWEGYNLIELNKIVVPAGHAPGRCTANCGGEGGDTEEGAWYPIWWGAGEKASKWSGATGPQNIYFHNIMTKQLAEGGSYKDYEPYYRTTSFPDNIFQMGWDRLSTHGIRYQHLTSNADTLLVNWTNSETLDYSKDPLKGVNALSTDDHKSLFLKTVPNIDVGRDFCDQGKFSVGYYLTWAPIGECYKYPVEAIKASMWTHLHTGYAVVKTDGSVQLPDENALSVILKLQQLKTQNPNLKVILSVGGWAYYEDSANFIKVVHSAAAQKTFLSSVVAMMHKHKFDGLDVEYASQTNTDKFITFLQSIRTSFNSQSGVNWTLSAATTASFWRTIPSQAGLLPDNGM</sequence>
<dbReference type="InterPro" id="IPR001223">
    <property type="entry name" value="Glyco_hydro18_cat"/>
</dbReference>
<dbReference type="InterPro" id="IPR011050">
    <property type="entry name" value="Pectin_lyase_fold/virulence"/>
</dbReference>
<dbReference type="Proteomes" id="UP001479436">
    <property type="component" value="Unassembled WGS sequence"/>
</dbReference>
<name>A0ABR2VSZ7_9FUNG</name>
<dbReference type="Pfam" id="PF00704">
    <property type="entry name" value="Glyco_hydro_18"/>
    <property type="match status" value="1"/>
</dbReference>
<dbReference type="PROSITE" id="PS51910">
    <property type="entry name" value="GH18_2"/>
    <property type="match status" value="1"/>
</dbReference>
<feature type="domain" description="GH18" evidence="1">
    <location>
        <begin position="651"/>
        <end position="824"/>
    </location>
</feature>
<keyword evidence="3" id="KW-1185">Reference proteome</keyword>
<dbReference type="SUPFAM" id="SSF51126">
    <property type="entry name" value="Pectin lyase-like"/>
    <property type="match status" value="1"/>
</dbReference>
<evidence type="ECO:0000313" key="2">
    <source>
        <dbReference type="EMBL" id="KAK9700871.1"/>
    </source>
</evidence>
<organism evidence="2 3">
    <name type="scientific">Basidiobolus ranarum</name>
    <dbReference type="NCBI Taxonomy" id="34480"/>
    <lineage>
        <taxon>Eukaryota</taxon>
        <taxon>Fungi</taxon>
        <taxon>Fungi incertae sedis</taxon>
        <taxon>Zoopagomycota</taxon>
        <taxon>Entomophthoromycotina</taxon>
        <taxon>Basidiobolomycetes</taxon>
        <taxon>Basidiobolales</taxon>
        <taxon>Basidiobolaceae</taxon>
        <taxon>Basidiobolus</taxon>
    </lineage>
</organism>
<dbReference type="InterPro" id="IPR050314">
    <property type="entry name" value="Glycosyl_Hydrlase_18"/>
</dbReference>
<evidence type="ECO:0000313" key="3">
    <source>
        <dbReference type="Proteomes" id="UP001479436"/>
    </source>
</evidence>
<dbReference type="Gene3D" id="3.20.20.80">
    <property type="entry name" value="Glycosidases"/>
    <property type="match status" value="1"/>
</dbReference>
<gene>
    <name evidence="2" type="ORF">K7432_011984</name>
</gene>
<dbReference type="PANTHER" id="PTHR11177:SF317">
    <property type="entry name" value="CHITINASE 12-RELATED"/>
    <property type="match status" value="1"/>
</dbReference>
<proteinExistence type="predicted"/>